<dbReference type="PANTHER" id="PTHR43761">
    <property type="entry name" value="D-ISOMER SPECIFIC 2-HYDROXYACID DEHYDROGENASE FAMILY PROTEIN (AFU_ORTHOLOGUE AFUA_1G13630)"/>
    <property type="match status" value="1"/>
</dbReference>
<evidence type="ECO:0000313" key="7">
    <source>
        <dbReference type="EMBL" id="MBS7526119.1"/>
    </source>
</evidence>
<dbReference type="InterPro" id="IPR029753">
    <property type="entry name" value="D-isomer_DH_CS"/>
</dbReference>
<evidence type="ECO:0000313" key="8">
    <source>
        <dbReference type="Proteomes" id="UP000746471"/>
    </source>
</evidence>
<dbReference type="PROSITE" id="PS00671">
    <property type="entry name" value="D_2_HYDROXYACID_DH_3"/>
    <property type="match status" value="1"/>
</dbReference>
<protein>
    <submittedName>
        <fullName evidence="7">D-2-hydroxyacid dehydrogenase</fullName>
    </submittedName>
</protein>
<dbReference type="PANTHER" id="PTHR43761:SF1">
    <property type="entry name" value="D-ISOMER SPECIFIC 2-HYDROXYACID DEHYDROGENASE CATALYTIC DOMAIN-CONTAINING PROTEIN-RELATED"/>
    <property type="match status" value="1"/>
</dbReference>
<evidence type="ECO:0000256" key="4">
    <source>
        <dbReference type="RuleBase" id="RU003719"/>
    </source>
</evidence>
<dbReference type="CDD" id="cd12162">
    <property type="entry name" value="2-Hacid_dh_4"/>
    <property type="match status" value="1"/>
</dbReference>
<evidence type="ECO:0000256" key="3">
    <source>
        <dbReference type="ARBA" id="ARBA00023027"/>
    </source>
</evidence>
<keyword evidence="2 4" id="KW-0560">Oxidoreductase</keyword>
<dbReference type="InterPro" id="IPR050418">
    <property type="entry name" value="D-iso_2-hydroxyacid_DH_PdxB"/>
</dbReference>
<dbReference type="InterPro" id="IPR006140">
    <property type="entry name" value="D-isomer_DH_NAD-bd"/>
</dbReference>
<name>A0ABS5PLS5_9FIRM</name>
<dbReference type="EMBL" id="JAHBCL010000007">
    <property type="protein sequence ID" value="MBS7526119.1"/>
    <property type="molecule type" value="Genomic_DNA"/>
</dbReference>
<dbReference type="Proteomes" id="UP000746471">
    <property type="component" value="Unassembled WGS sequence"/>
</dbReference>
<dbReference type="Pfam" id="PF02826">
    <property type="entry name" value="2-Hacid_dh_C"/>
    <property type="match status" value="1"/>
</dbReference>
<keyword evidence="8" id="KW-1185">Reference proteome</keyword>
<dbReference type="PROSITE" id="PS00670">
    <property type="entry name" value="D_2_HYDROXYACID_DH_2"/>
    <property type="match status" value="1"/>
</dbReference>
<organism evidence="7 8">
    <name type="scientific">Fusibacter paucivorans</name>
    <dbReference type="NCBI Taxonomy" id="76009"/>
    <lineage>
        <taxon>Bacteria</taxon>
        <taxon>Bacillati</taxon>
        <taxon>Bacillota</taxon>
        <taxon>Clostridia</taxon>
        <taxon>Eubacteriales</taxon>
        <taxon>Eubacteriales Family XII. Incertae Sedis</taxon>
        <taxon>Fusibacter</taxon>
    </lineage>
</organism>
<dbReference type="RefSeq" id="WP_213235903.1">
    <property type="nucleotide sequence ID" value="NZ_JAHBCL010000007.1"/>
</dbReference>
<comment type="caution">
    <text evidence="7">The sequence shown here is derived from an EMBL/GenBank/DDBJ whole genome shotgun (WGS) entry which is preliminary data.</text>
</comment>
<reference evidence="7 8" key="1">
    <citation type="submission" date="2021-05" db="EMBL/GenBank/DDBJ databases">
        <title>Fusibacter ferrireducens sp. nov., an anaerobic, sulfur- and Fe-reducing bacterium isolated from the mangrove sediment.</title>
        <authorList>
            <person name="Qiu D."/>
        </authorList>
    </citation>
    <scope>NUCLEOTIDE SEQUENCE [LARGE SCALE GENOMIC DNA]</scope>
    <source>
        <strain evidence="7 8">DSM 12116</strain>
    </source>
</reference>
<accession>A0ABS5PLS5</accession>
<dbReference type="Pfam" id="PF00389">
    <property type="entry name" value="2-Hacid_dh"/>
    <property type="match status" value="1"/>
</dbReference>
<dbReference type="SUPFAM" id="SSF52283">
    <property type="entry name" value="Formate/glycerate dehydrogenase catalytic domain-like"/>
    <property type="match status" value="1"/>
</dbReference>
<dbReference type="InterPro" id="IPR036291">
    <property type="entry name" value="NAD(P)-bd_dom_sf"/>
</dbReference>
<feature type="domain" description="D-isomer specific 2-hydroxyacid dehydrogenase catalytic" evidence="5">
    <location>
        <begin position="21"/>
        <end position="315"/>
    </location>
</feature>
<feature type="domain" description="D-isomer specific 2-hydroxyacid dehydrogenase NAD-binding" evidence="6">
    <location>
        <begin position="107"/>
        <end position="287"/>
    </location>
</feature>
<dbReference type="SUPFAM" id="SSF51735">
    <property type="entry name" value="NAD(P)-binding Rossmann-fold domains"/>
    <property type="match status" value="1"/>
</dbReference>
<evidence type="ECO:0000256" key="1">
    <source>
        <dbReference type="ARBA" id="ARBA00005854"/>
    </source>
</evidence>
<evidence type="ECO:0000259" key="6">
    <source>
        <dbReference type="Pfam" id="PF02826"/>
    </source>
</evidence>
<proteinExistence type="inferred from homology"/>
<dbReference type="InterPro" id="IPR006139">
    <property type="entry name" value="D-isomer_2_OHA_DH_cat_dom"/>
</dbReference>
<keyword evidence="3" id="KW-0520">NAD</keyword>
<evidence type="ECO:0000259" key="5">
    <source>
        <dbReference type="Pfam" id="PF00389"/>
    </source>
</evidence>
<sequence>MKIVLLDGYTINPGDIGWGPLEALGDIEIYDRCEQDQIVERAKDAEIVLVNKLTFDDAVMASLPKLKYIGVTATGYNIVDVESARKRGITVTNIPAYGTDAVAQHTMALMLEIACRVGQHAQLVKEGAWAAQPDFSFWEHPLIELSGKTLGLIGTGRIGMTVAKMAAAFGMQVIAYNRTHYPEHEHAQFKYTSLETVLTTSDVISLHCPLTPETEQIINAEHLAMMKESAIFINTARGGLMDETALYEALKQKTIFAAGLDVLTLEPPEADHPLYHLDNCFITPHIAWAPKEARLRLMTIAADNIRAFMKGERLNIVS</sequence>
<gene>
    <name evidence="7" type="ORF">KHM83_05485</name>
</gene>
<evidence type="ECO:0000256" key="2">
    <source>
        <dbReference type="ARBA" id="ARBA00023002"/>
    </source>
</evidence>
<comment type="similarity">
    <text evidence="1 4">Belongs to the D-isomer specific 2-hydroxyacid dehydrogenase family.</text>
</comment>
<dbReference type="Gene3D" id="3.40.50.720">
    <property type="entry name" value="NAD(P)-binding Rossmann-like Domain"/>
    <property type="match status" value="2"/>
</dbReference>